<dbReference type="InterPro" id="IPR013320">
    <property type="entry name" value="ConA-like_dom_sf"/>
</dbReference>
<dbReference type="InterPro" id="IPR037019">
    <property type="entry name" value="Glyco_hydro_7_sf"/>
</dbReference>
<evidence type="ECO:0000256" key="6">
    <source>
        <dbReference type="ARBA" id="ARBA00023277"/>
    </source>
</evidence>
<accession>A0A370TNA8</accession>
<gene>
    <name evidence="12" type="ORF">BP5553_04440</name>
</gene>
<evidence type="ECO:0000256" key="8">
    <source>
        <dbReference type="ARBA" id="ARBA00023326"/>
    </source>
</evidence>
<dbReference type="FunFam" id="2.70.100.10:FF:000001">
    <property type="entry name" value="Glucanase"/>
    <property type="match status" value="1"/>
</dbReference>
<dbReference type="EMBL" id="NPIC01000003">
    <property type="protein sequence ID" value="RDL37007.1"/>
    <property type="molecule type" value="Genomic_DNA"/>
</dbReference>
<evidence type="ECO:0000256" key="2">
    <source>
        <dbReference type="ARBA" id="ARBA00006044"/>
    </source>
</evidence>
<comment type="similarity">
    <text evidence="2 9">Belongs to the glycosyl hydrolase 7 (cellulase C) family.</text>
</comment>
<dbReference type="PRINTS" id="PR00734">
    <property type="entry name" value="GLHYDRLASE7"/>
</dbReference>
<comment type="caution">
    <text evidence="12">The sequence shown here is derived from an EMBL/GenBank/DDBJ whole genome shotgun (WGS) entry which is preliminary data.</text>
</comment>
<name>A0A370TNA8_9HELO</name>
<dbReference type="SUPFAM" id="SSF49899">
    <property type="entry name" value="Concanavalin A-like lectins/glucanases"/>
    <property type="match status" value="1"/>
</dbReference>
<organism evidence="12 13">
    <name type="scientific">Venustampulla echinocandica</name>
    <dbReference type="NCBI Taxonomy" id="2656787"/>
    <lineage>
        <taxon>Eukaryota</taxon>
        <taxon>Fungi</taxon>
        <taxon>Dikarya</taxon>
        <taxon>Ascomycota</taxon>
        <taxon>Pezizomycotina</taxon>
        <taxon>Leotiomycetes</taxon>
        <taxon>Helotiales</taxon>
        <taxon>Pleuroascaceae</taxon>
        <taxon>Venustampulla</taxon>
    </lineage>
</organism>
<reference evidence="12 13" key="1">
    <citation type="journal article" date="2018" name="IMA Fungus">
        <title>IMA Genome-F 9: Draft genome sequence of Annulohypoxylon stygium, Aspergillus mulundensis, Berkeleyomyces basicola (syn. Thielaviopsis basicola), Ceratocystis smalleyi, two Cercospora beticola strains, Coleophoma cylindrospora, Fusarium fracticaudum, Phialophora cf. hyalina, and Morchella septimelata.</title>
        <authorList>
            <person name="Wingfield B.D."/>
            <person name="Bills G.F."/>
            <person name="Dong Y."/>
            <person name="Huang W."/>
            <person name="Nel W.J."/>
            <person name="Swalarsk-Parry B.S."/>
            <person name="Vaghefi N."/>
            <person name="Wilken P.M."/>
            <person name="An Z."/>
            <person name="de Beer Z.W."/>
            <person name="De Vos L."/>
            <person name="Chen L."/>
            <person name="Duong T.A."/>
            <person name="Gao Y."/>
            <person name="Hammerbacher A."/>
            <person name="Kikkert J.R."/>
            <person name="Li Y."/>
            <person name="Li H."/>
            <person name="Li K."/>
            <person name="Li Q."/>
            <person name="Liu X."/>
            <person name="Ma X."/>
            <person name="Naidoo K."/>
            <person name="Pethybridge S.J."/>
            <person name="Sun J."/>
            <person name="Steenkamp E.T."/>
            <person name="van der Nest M.A."/>
            <person name="van Wyk S."/>
            <person name="Wingfield M.J."/>
            <person name="Xiong C."/>
            <person name="Yue Q."/>
            <person name="Zhang X."/>
        </authorList>
    </citation>
    <scope>NUCLEOTIDE SEQUENCE [LARGE SCALE GENOMIC DNA]</scope>
    <source>
        <strain evidence="12 13">BP 5553</strain>
    </source>
</reference>
<dbReference type="RefSeq" id="XP_031869663.1">
    <property type="nucleotide sequence ID" value="XM_032013063.1"/>
</dbReference>
<dbReference type="Gene3D" id="2.70.100.10">
    <property type="entry name" value="Glycoside hydrolase, family 7, domain"/>
    <property type="match status" value="1"/>
</dbReference>
<dbReference type="GO" id="GO:0030245">
    <property type="term" value="P:cellulose catabolic process"/>
    <property type="evidence" value="ECO:0007669"/>
    <property type="project" value="UniProtKB-KW"/>
</dbReference>
<evidence type="ECO:0000256" key="9">
    <source>
        <dbReference type="RuleBase" id="RU361164"/>
    </source>
</evidence>
<evidence type="ECO:0000256" key="5">
    <source>
        <dbReference type="ARBA" id="ARBA00023001"/>
    </source>
</evidence>
<proteinExistence type="inferred from homology"/>
<evidence type="ECO:0000313" key="13">
    <source>
        <dbReference type="Proteomes" id="UP000254866"/>
    </source>
</evidence>
<dbReference type="OrthoDB" id="412382at2759"/>
<dbReference type="CDD" id="cd07999">
    <property type="entry name" value="GH7_CBH_EG"/>
    <property type="match status" value="1"/>
</dbReference>
<sequence>MLSAALAFSSLLIGARAQLAGDLTAEKHPALQVSKCTASGCTTSAQSVVIDANWRWLHNKVGYSNCYTGNTWNETVCPDGKTCAANCALDGADYSKTYGITTSGNSLKLNFVTKGDNTNVGSRTYLMAAGSETKYEMFKLLNKEFTFDVDVSKLPCGLNGALYFSEMAEDGGMSKFSTNKAGAKYGTGYCDAQCPRDMKFINGEANSEGWNPQSNDKNAGSGKYGACCNEMDIWEANSIASAYTPHPCTGAGLTRCTGSDCGIDDRYASLCDADGCDYNSYRMGDTTFLGPGMTVDTNKVMTVVTQFITTDGSDNGNLKEIKRFYVQGGKTIENSQSKIAGVTGNSLTDDFCAIQKTAFGDKNQFAARGGMKVMGDALKNGMVLVMSIWDDHTANMLWLDAPYPPTKDASEPGVSRGTCSPDSGDPAKVEAEHGDSSVVYSNIKWGPLGSTFKAN</sequence>
<dbReference type="EC" id="3.2.1.-" evidence="9"/>
<keyword evidence="5 9" id="KW-0136">Cellulose degradation</keyword>
<dbReference type="GO" id="GO:0016162">
    <property type="term" value="F:cellulose 1,4-beta-cellobiosidase activity"/>
    <property type="evidence" value="ECO:0007669"/>
    <property type="project" value="UniProtKB-EC"/>
</dbReference>
<dbReference type="InterPro" id="IPR001722">
    <property type="entry name" value="Glyco_hydro_7"/>
</dbReference>
<dbReference type="Proteomes" id="UP000254866">
    <property type="component" value="Unassembled WGS sequence"/>
</dbReference>
<protein>
    <recommendedName>
        <fullName evidence="9">Glucanase</fullName>
        <ecNumber evidence="9">3.2.1.-</ecNumber>
    </recommendedName>
</protein>
<dbReference type="AlphaFoldDB" id="A0A370TNA8"/>
<evidence type="ECO:0000256" key="1">
    <source>
        <dbReference type="ARBA" id="ARBA00001641"/>
    </source>
</evidence>
<keyword evidence="13" id="KW-1185">Reference proteome</keyword>
<comment type="catalytic activity">
    <reaction evidence="1">
        <text>Hydrolysis of (1-&gt;4)-beta-D-glucosidic linkages in cellulose and cellotetraose, releasing cellobiose from the non-reducing ends of the chains.</text>
        <dbReference type="EC" id="3.2.1.91"/>
    </reaction>
</comment>
<evidence type="ECO:0000256" key="10">
    <source>
        <dbReference type="SAM" id="MobiDB-lite"/>
    </source>
</evidence>
<evidence type="ECO:0000256" key="11">
    <source>
        <dbReference type="SAM" id="SignalP"/>
    </source>
</evidence>
<evidence type="ECO:0000256" key="3">
    <source>
        <dbReference type="ARBA" id="ARBA00022729"/>
    </source>
</evidence>
<dbReference type="Pfam" id="PF00840">
    <property type="entry name" value="Glyco_hydro_7"/>
    <property type="match status" value="1"/>
</dbReference>
<keyword evidence="4 9" id="KW-0378">Hydrolase</keyword>
<evidence type="ECO:0000256" key="7">
    <source>
        <dbReference type="ARBA" id="ARBA00023295"/>
    </source>
</evidence>
<dbReference type="PANTHER" id="PTHR33753:SF2">
    <property type="entry name" value="GLYCOSIDE HYDROLASE FAMILY 7 PROTEIN"/>
    <property type="match status" value="1"/>
</dbReference>
<keyword evidence="3 11" id="KW-0732">Signal</keyword>
<dbReference type="STRING" id="2656787.A0A370TNA8"/>
<feature type="chain" id="PRO_5016752832" description="Glucanase" evidence="11">
    <location>
        <begin position="18"/>
        <end position="455"/>
    </location>
</feature>
<dbReference type="GeneID" id="43597289"/>
<feature type="signal peptide" evidence="11">
    <location>
        <begin position="1"/>
        <end position="17"/>
    </location>
</feature>
<keyword evidence="7 9" id="KW-0326">Glycosidase</keyword>
<feature type="region of interest" description="Disordered" evidence="10">
    <location>
        <begin position="407"/>
        <end position="433"/>
    </location>
</feature>
<evidence type="ECO:0000256" key="4">
    <source>
        <dbReference type="ARBA" id="ARBA00022801"/>
    </source>
</evidence>
<dbReference type="PANTHER" id="PTHR33753">
    <property type="entry name" value="1,4-BETA-D-GLUCAN CELLOBIOHYDROLASE B"/>
    <property type="match status" value="1"/>
</dbReference>
<keyword evidence="6" id="KW-0119">Carbohydrate metabolism</keyword>
<keyword evidence="8 9" id="KW-0624">Polysaccharide degradation</keyword>
<evidence type="ECO:0000313" key="12">
    <source>
        <dbReference type="EMBL" id="RDL37007.1"/>
    </source>
</evidence>